<evidence type="ECO:0000256" key="1">
    <source>
        <dbReference type="ARBA" id="ARBA00004141"/>
    </source>
</evidence>
<name>A0A1V4HN51_9BACL</name>
<dbReference type="PANTHER" id="PTHR34975">
    <property type="entry name" value="SPORE GERMINATION PROTEIN A2"/>
    <property type="match status" value="1"/>
</dbReference>
<protein>
    <submittedName>
        <fullName evidence="9">Spore gernimation protein</fullName>
    </submittedName>
</protein>
<dbReference type="InterPro" id="IPR004761">
    <property type="entry name" value="Spore_GerAB"/>
</dbReference>
<organism evidence="9 10">
    <name type="scientific">Paenibacillus ferrarius</name>
    <dbReference type="NCBI Taxonomy" id="1469647"/>
    <lineage>
        <taxon>Bacteria</taxon>
        <taxon>Bacillati</taxon>
        <taxon>Bacillota</taxon>
        <taxon>Bacilli</taxon>
        <taxon>Bacillales</taxon>
        <taxon>Paenibacillaceae</taxon>
        <taxon>Paenibacillus</taxon>
    </lineage>
</organism>
<dbReference type="Pfam" id="PF03845">
    <property type="entry name" value="Spore_permease"/>
    <property type="match status" value="1"/>
</dbReference>
<dbReference type="RefSeq" id="WP_079412321.1">
    <property type="nucleotide sequence ID" value="NZ_MBTG01000010.1"/>
</dbReference>
<dbReference type="NCBIfam" id="TIGR00912">
    <property type="entry name" value="2A0309"/>
    <property type="match status" value="1"/>
</dbReference>
<dbReference type="OrthoDB" id="2661055at2"/>
<dbReference type="Gene3D" id="1.20.1740.10">
    <property type="entry name" value="Amino acid/polyamine transporter I"/>
    <property type="match status" value="1"/>
</dbReference>
<feature type="transmembrane region" description="Helical" evidence="8">
    <location>
        <begin position="81"/>
        <end position="101"/>
    </location>
</feature>
<evidence type="ECO:0000313" key="10">
    <source>
        <dbReference type="Proteomes" id="UP000190626"/>
    </source>
</evidence>
<feature type="transmembrane region" description="Helical" evidence="8">
    <location>
        <begin position="218"/>
        <end position="241"/>
    </location>
</feature>
<dbReference type="GO" id="GO:0016020">
    <property type="term" value="C:membrane"/>
    <property type="evidence" value="ECO:0007669"/>
    <property type="project" value="UniProtKB-SubCell"/>
</dbReference>
<accession>A0A1V4HN51</accession>
<keyword evidence="6 8" id="KW-1133">Transmembrane helix</keyword>
<dbReference type="GO" id="GO:0009847">
    <property type="term" value="P:spore germination"/>
    <property type="evidence" value="ECO:0007669"/>
    <property type="project" value="InterPro"/>
</dbReference>
<evidence type="ECO:0000256" key="5">
    <source>
        <dbReference type="ARBA" id="ARBA00022692"/>
    </source>
</evidence>
<dbReference type="Proteomes" id="UP000190626">
    <property type="component" value="Unassembled WGS sequence"/>
</dbReference>
<sequence length="373" mass="41104">MEQARQVTLIQAAIILISTIVGVGVLALSLFAVKAADSAAPLVTVMGIIIAFFGLWLITLLGMRYPNQSIIEYSEALIGKWAACLFSILIIVFFGIITALASREFGEVVVTSVLTKTPLEVTVIVMLLLAALSSRANMTTFTYFHHFYFPVIVFPLVLIVVLSLKNAQMVYLFPVWGNEPSGIFGGTLTMASLFQGSFVMTIVIPAMRRPERAKISSFVGMLIAGGLYLLIVVATVGVFGAEEVKNLVWPTLELAKTTSLPANILERLDGAFLAVWVTAVFTTLLSSYYLAIRFLTQLLRLRDHKMFSFFLLPFIYVIAMFPQNLLDMYAFIQIVGRWGLLFTVAYPFGLLVIALIRQKSKGSRGDQVVAESD</sequence>
<dbReference type="STRING" id="1469647.BC351_24040"/>
<comment type="subcellular location">
    <subcellularLocation>
        <location evidence="1">Membrane</location>
        <topology evidence="1">Multi-pass membrane protein</topology>
    </subcellularLocation>
</comment>
<comment type="caution">
    <text evidence="9">The sequence shown here is derived from an EMBL/GenBank/DDBJ whole genome shotgun (WGS) entry which is preliminary data.</text>
</comment>
<keyword evidence="3" id="KW-0813">Transport</keyword>
<feature type="transmembrane region" description="Helical" evidence="8">
    <location>
        <begin position="113"/>
        <end position="132"/>
    </location>
</feature>
<evidence type="ECO:0000256" key="2">
    <source>
        <dbReference type="ARBA" id="ARBA00007998"/>
    </source>
</evidence>
<feature type="transmembrane region" description="Helical" evidence="8">
    <location>
        <begin position="271"/>
        <end position="295"/>
    </location>
</feature>
<keyword evidence="7 8" id="KW-0472">Membrane</keyword>
<evidence type="ECO:0000256" key="8">
    <source>
        <dbReference type="SAM" id="Phobius"/>
    </source>
</evidence>
<reference evidence="10" key="1">
    <citation type="submission" date="2016-07" db="EMBL/GenBank/DDBJ databases">
        <authorList>
            <person name="Florea S."/>
            <person name="Webb J.S."/>
            <person name="Jaromczyk J."/>
            <person name="Schardl C.L."/>
        </authorList>
    </citation>
    <scope>NUCLEOTIDE SEQUENCE [LARGE SCALE GENOMIC DNA]</scope>
    <source>
        <strain evidence="10">CY1</strain>
    </source>
</reference>
<keyword evidence="10" id="KW-1185">Reference proteome</keyword>
<evidence type="ECO:0000256" key="6">
    <source>
        <dbReference type="ARBA" id="ARBA00022989"/>
    </source>
</evidence>
<feature type="transmembrane region" description="Helical" evidence="8">
    <location>
        <begin position="338"/>
        <end position="356"/>
    </location>
</feature>
<dbReference type="EMBL" id="MBTG01000010">
    <property type="protein sequence ID" value="OPH58423.1"/>
    <property type="molecule type" value="Genomic_DNA"/>
</dbReference>
<keyword evidence="5 8" id="KW-0812">Transmembrane</keyword>
<feature type="transmembrane region" description="Helical" evidence="8">
    <location>
        <begin position="183"/>
        <end position="206"/>
    </location>
</feature>
<gene>
    <name evidence="9" type="ORF">BC351_24040</name>
</gene>
<feature type="transmembrane region" description="Helical" evidence="8">
    <location>
        <begin position="307"/>
        <end position="326"/>
    </location>
</feature>
<comment type="similarity">
    <text evidence="2">Belongs to the amino acid-polyamine-organocation (APC) superfamily. Spore germination protein (SGP) (TC 2.A.3.9) family.</text>
</comment>
<evidence type="ECO:0000313" key="9">
    <source>
        <dbReference type="EMBL" id="OPH58423.1"/>
    </source>
</evidence>
<evidence type="ECO:0000256" key="7">
    <source>
        <dbReference type="ARBA" id="ARBA00023136"/>
    </source>
</evidence>
<evidence type="ECO:0000256" key="4">
    <source>
        <dbReference type="ARBA" id="ARBA00022544"/>
    </source>
</evidence>
<dbReference type="PANTHER" id="PTHR34975:SF2">
    <property type="entry name" value="SPORE GERMINATION PROTEIN A2"/>
    <property type="match status" value="1"/>
</dbReference>
<keyword evidence="4" id="KW-0309">Germination</keyword>
<feature type="transmembrane region" description="Helical" evidence="8">
    <location>
        <begin position="144"/>
        <end position="163"/>
    </location>
</feature>
<evidence type="ECO:0000256" key="3">
    <source>
        <dbReference type="ARBA" id="ARBA00022448"/>
    </source>
</evidence>
<feature type="transmembrane region" description="Helical" evidence="8">
    <location>
        <begin position="39"/>
        <end position="61"/>
    </location>
</feature>
<feature type="transmembrane region" description="Helical" evidence="8">
    <location>
        <begin position="12"/>
        <end position="33"/>
    </location>
</feature>
<proteinExistence type="inferred from homology"/>
<dbReference type="AlphaFoldDB" id="A0A1V4HN51"/>